<sequence>MLRPRIMKLHRYIDHDCMIIGTGPDSKGSKIRVPDWLYNFPILQHLMPNVGPCFAKIPGNGPVAEMYVEARTTTLLGECFIRSMFATEAG</sequence>
<comment type="caution">
    <text evidence="1">The sequence shown here is derived from an EMBL/GenBank/DDBJ whole genome shotgun (WGS) entry which is preliminary data.</text>
</comment>
<keyword evidence="2" id="KW-1185">Reference proteome</keyword>
<organism evidence="1 2">
    <name type="scientific">Dreissena polymorpha</name>
    <name type="common">Zebra mussel</name>
    <name type="synonym">Mytilus polymorpha</name>
    <dbReference type="NCBI Taxonomy" id="45954"/>
    <lineage>
        <taxon>Eukaryota</taxon>
        <taxon>Metazoa</taxon>
        <taxon>Spiralia</taxon>
        <taxon>Lophotrochozoa</taxon>
        <taxon>Mollusca</taxon>
        <taxon>Bivalvia</taxon>
        <taxon>Autobranchia</taxon>
        <taxon>Heteroconchia</taxon>
        <taxon>Euheterodonta</taxon>
        <taxon>Imparidentia</taxon>
        <taxon>Neoheterodontei</taxon>
        <taxon>Myida</taxon>
        <taxon>Dreissenoidea</taxon>
        <taxon>Dreissenidae</taxon>
        <taxon>Dreissena</taxon>
    </lineage>
</organism>
<dbReference type="EMBL" id="JAIWYP010000006">
    <property type="protein sequence ID" value="KAH3809750.1"/>
    <property type="molecule type" value="Genomic_DNA"/>
</dbReference>
<protein>
    <submittedName>
        <fullName evidence="1">Uncharacterized protein</fullName>
    </submittedName>
</protein>
<evidence type="ECO:0000313" key="1">
    <source>
        <dbReference type="EMBL" id="KAH3809750.1"/>
    </source>
</evidence>
<evidence type="ECO:0000313" key="2">
    <source>
        <dbReference type="Proteomes" id="UP000828390"/>
    </source>
</evidence>
<proteinExistence type="predicted"/>
<accession>A0A9D4JFB7</accession>
<name>A0A9D4JFB7_DREPO</name>
<dbReference type="Proteomes" id="UP000828390">
    <property type="component" value="Unassembled WGS sequence"/>
</dbReference>
<dbReference type="AlphaFoldDB" id="A0A9D4JFB7"/>
<reference evidence="1" key="1">
    <citation type="journal article" date="2019" name="bioRxiv">
        <title>The Genome of the Zebra Mussel, Dreissena polymorpha: A Resource for Invasive Species Research.</title>
        <authorList>
            <person name="McCartney M.A."/>
            <person name="Auch B."/>
            <person name="Kono T."/>
            <person name="Mallez S."/>
            <person name="Zhang Y."/>
            <person name="Obille A."/>
            <person name="Becker A."/>
            <person name="Abrahante J.E."/>
            <person name="Garbe J."/>
            <person name="Badalamenti J.P."/>
            <person name="Herman A."/>
            <person name="Mangelson H."/>
            <person name="Liachko I."/>
            <person name="Sullivan S."/>
            <person name="Sone E.D."/>
            <person name="Koren S."/>
            <person name="Silverstein K.A.T."/>
            <person name="Beckman K.B."/>
            <person name="Gohl D.M."/>
        </authorList>
    </citation>
    <scope>NUCLEOTIDE SEQUENCE</scope>
    <source>
        <strain evidence="1">Duluth1</strain>
        <tissue evidence="1">Whole animal</tissue>
    </source>
</reference>
<reference evidence="1" key="2">
    <citation type="submission" date="2020-11" db="EMBL/GenBank/DDBJ databases">
        <authorList>
            <person name="McCartney M.A."/>
            <person name="Auch B."/>
            <person name="Kono T."/>
            <person name="Mallez S."/>
            <person name="Becker A."/>
            <person name="Gohl D.M."/>
            <person name="Silverstein K.A.T."/>
            <person name="Koren S."/>
            <person name="Bechman K.B."/>
            <person name="Herman A."/>
            <person name="Abrahante J.E."/>
            <person name="Garbe J."/>
        </authorList>
    </citation>
    <scope>NUCLEOTIDE SEQUENCE</scope>
    <source>
        <strain evidence="1">Duluth1</strain>
        <tissue evidence="1">Whole animal</tissue>
    </source>
</reference>
<gene>
    <name evidence="1" type="ORF">DPMN_138128</name>
</gene>